<protein>
    <submittedName>
        <fullName evidence="1">Uncharacterized protein</fullName>
    </submittedName>
</protein>
<accession>A0A2S3UYJ4</accession>
<organism evidence="1 2">
    <name type="scientific">Roseibium marinum</name>
    <dbReference type="NCBI Taxonomy" id="281252"/>
    <lineage>
        <taxon>Bacteria</taxon>
        <taxon>Pseudomonadati</taxon>
        <taxon>Pseudomonadota</taxon>
        <taxon>Alphaproteobacteria</taxon>
        <taxon>Hyphomicrobiales</taxon>
        <taxon>Stappiaceae</taxon>
        <taxon>Roseibium</taxon>
    </lineage>
</organism>
<dbReference type="AlphaFoldDB" id="A0A2S3UYJ4"/>
<dbReference type="Proteomes" id="UP000236959">
    <property type="component" value="Unassembled WGS sequence"/>
</dbReference>
<dbReference type="InterPro" id="IPR027417">
    <property type="entry name" value="P-loop_NTPase"/>
</dbReference>
<evidence type="ECO:0000313" key="1">
    <source>
        <dbReference type="EMBL" id="POF32756.1"/>
    </source>
</evidence>
<comment type="caution">
    <text evidence="1">The sequence shown here is derived from an EMBL/GenBank/DDBJ whole genome shotgun (WGS) entry which is preliminary data.</text>
</comment>
<reference evidence="1 2" key="1">
    <citation type="submission" date="2018-01" db="EMBL/GenBank/DDBJ databases">
        <title>Genomic Encyclopedia of Archaeal and Bacterial Type Strains, Phase II (KMG-II): from individual species to whole genera.</title>
        <authorList>
            <person name="Goeker M."/>
        </authorList>
    </citation>
    <scope>NUCLEOTIDE SEQUENCE [LARGE SCALE GENOMIC DNA]</scope>
    <source>
        <strain evidence="1 2">DSM 17023</strain>
    </source>
</reference>
<proteinExistence type="predicted"/>
<name>A0A2S3UYJ4_9HYPH</name>
<gene>
    <name evidence="1" type="ORF">CLV41_102161</name>
</gene>
<dbReference type="EMBL" id="PPCN01000002">
    <property type="protein sequence ID" value="POF32756.1"/>
    <property type="molecule type" value="Genomic_DNA"/>
</dbReference>
<dbReference type="Gene3D" id="3.40.50.300">
    <property type="entry name" value="P-loop containing nucleotide triphosphate hydrolases"/>
    <property type="match status" value="1"/>
</dbReference>
<evidence type="ECO:0000313" key="2">
    <source>
        <dbReference type="Proteomes" id="UP000236959"/>
    </source>
</evidence>
<keyword evidence="2" id="KW-1185">Reference proteome</keyword>
<sequence length="77" mass="8367">MRKYKLALTMATQHSSRLEDPVLEAIFGKVGTLISFRVGATDAGILARQFGSNVPTPADLTNLPNFEMFLKLVVNGS</sequence>